<keyword evidence="2" id="KW-0813">Transport</keyword>
<organism evidence="8 9">
    <name type="scientific">Rhizoclosmatium globosum</name>
    <dbReference type="NCBI Taxonomy" id="329046"/>
    <lineage>
        <taxon>Eukaryota</taxon>
        <taxon>Fungi</taxon>
        <taxon>Fungi incertae sedis</taxon>
        <taxon>Chytridiomycota</taxon>
        <taxon>Chytridiomycota incertae sedis</taxon>
        <taxon>Chytridiomycetes</taxon>
        <taxon>Chytridiales</taxon>
        <taxon>Chytriomycetaceae</taxon>
        <taxon>Rhizoclosmatium</taxon>
    </lineage>
</organism>
<comment type="subcellular location">
    <subcellularLocation>
        <location evidence="1">Membrane</location>
        <topology evidence="1">Multi-pass membrane protein</topology>
    </subcellularLocation>
</comment>
<dbReference type="GO" id="GO:0005524">
    <property type="term" value="F:ATP binding"/>
    <property type="evidence" value="ECO:0007669"/>
    <property type="project" value="InterPro"/>
</dbReference>
<comment type="caution">
    <text evidence="8">The sequence shown here is derived from an EMBL/GenBank/DDBJ whole genome shotgun (WGS) entry which is preliminary data.</text>
</comment>
<evidence type="ECO:0000256" key="6">
    <source>
        <dbReference type="SAM" id="Phobius"/>
    </source>
</evidence>
<dbReference type="Pfam" id="PF00005">
    <property type="entry name" value="ABC_tran"/>
    <property type="match status" value="1"/>
</dbReference>
<evidence type="ECO:0000256" key="1">
    <source>
        <dbReference type="ARBA" id="ARBA00004141"/>
    </source>
</evidence>
<gene>
    <name evidence="8" type="ORF">BCR33DRAFT_717206</name>
</gene>
<keyword evidence="5 6" id="KW-0472">Membrane</keyword>
<feature type="transmembrane region" description="Helical" evidence="6">
    <location>
        <begin position="353"/>
        <end position="373"/>
    </location>
</feature>
<evidence type="ECO:0000313" key="8">
    <source>
        <dbReference type="EMBL" id="ORY44120.1"/>
    </source>
</evidence>
<reference evidence="8 9" key="1">
    <citation type="submission" date="2016-07" db="EMBL/GenBank/DDBJ databases">
        <title>Pervasive Adenine N6-methylation of Active Genes in Fungi.</title>
        <authorList>
            <consortium name="DOE Joint Genome Institute"/>
            <person name="Mondo S.J."/>
            <person name="Dannebaum R.O."/>
            <person name="Kuo R.C."/>
            <person name="Labutti K."/>
            <person name="Haridas S."/>
            <person name="Kuo A."/>
            <person name="Salamov A."/>
            <person name="Ahrendt S.R."/>
            <person name="Lipzen A."/>
            <person name="Sullivan W."/>
            <person name="Andreopoulos W.B."/>
            <person name="Clum A."/>
            <person name="Lindquist E."/>
            <person name="Daum C."/>
            <person name="Ramamoorthy G.K."/>
            <person name="Gryganskyi A."/>
            <person name="Culley D."/>
            <person name="Magnuson J.K."/>
            <person name="James T.Y."/>
            <person name="O'Malley M.A."/>
            <person name="Stajich J.E."/>
            <person name="Spatafora J.W."/>
            <person name="Visel A."/>
            <person name="Grigoriev I.V."/>
        </authorList>
    </citation>
    <scope>NUCLEOTIDE SEQUENCE [LARGE SCALE GENOMIC DNA]</scope>
    <source>
        <strain evidence="8 9">JEL800</strain>
    </source>
</reference>
<evidence type="ECO:0000256" key="3">
    <source>
        <dbReference type="ARBA" id="ARBA00022692"/>
    </source>
</evidence>
<evidence type="ECO:0000256" key="4">
    <source>
        <dbReference type="ARBA" id="ARBA00022989"/>
    </source>
</evidence>
<dbReference type="PROSITE" id="PS50893">
    <property type="entry name" value="ABC_TRANSPORTER_2"/>
    <property type="match status" value="1"/>
</dbReference>
<dbReference type="AlphaFoldDB" id="A0A1Y2CAR2"/>
<dbReference type="GO" id="GO:0016887">
    <property type="term" value="F:ATP hydrolysis activity"/>
    <property type="evidence" value="ECO:0007669"/>
    <property type="project" value="InterPro"/>
</dbReference>
<dbReference type="GO" id="GO:0016020">
    <property type="term" value="C:membrane"/>
    <property type="evidence" value="ECO:0007669"/>
    <property type="project" value="UniProtKB-SubCell"/>
</dbReference>
<feature type="transmembrane region" description="Helical" evidence="6">
    <location>
        <begin position="482"/>
        <end position="503"/>
    </location>
</feature>
<dbReference type="InterPro" id="IPR050352">
    <property type="entry name" value="ABCG_transporters"/>
</dbReference>
<dbReference type="STRING" id="329046.A0A1Y2CAR2"/>
<evidence type="ECO:0000313" key="9">
    <source>
        <dbReference type="Proteomes" id="UP000193642"/>
    </source>
</evidence>
<feature type="transmembrane region" description="Helical" evidence="6">
    <location>
        <begin position="310"/>
        <end position="332"/>
    </location>
</feature>
<keyword evidence="3 6" id="KW-0812">Transmembrane</keyword>
<feature type="transmembrane region" description="Helical" evidence="6">
    <location>
        <begin position="412"/>
        <end position="432"/>
    </location>
</feature>
<protein>
    <recommendedName>
        <fullName evidence="7">ABC transporter domain-containing protein</fullName>
    </recommendedName>
</protein>
<sequence length="516" mass="57081">MKIGSQTGQISVNSVPVTGSQMKDISGFVFQDDVILSTMTVTEAITMSATLRLPKSVSPEERTKRVNQIIEELNLGKCRDTIIGDTHIKGVSGGERKRCAMAMEMVTNPQVLFLDEPTSGLDTFTAFSVIQTLRSIAHNDGRTIVATIHQPSSEIYHLFDDLLLLADGRIINPADFFFYHIVNNEDELSLIPLQEESGSVEVLVQRVDGESNRDRIERLLGLWPESDACKLITAAVEAPCTAGISEDAKRTLASFGTQCMYLLGRESRNSFRNPMILRQRTVQYTVIGIIIGLIYLKQNGQAENVALQNAMGVLFFVSINGIFSVSQENLMVFGKAKHVFMREYGAGYYSLPAYFLTKVGVEIPLQIFIYFMVGMSNDVGRYFTLIGIVILASFVGFSIGVCCACSFPNLEVALLAVPLILMPMMLFSGFFVNTSQIPVWLRWIKYVSPMKYAFEGAIRSQLGGTSAGDKLIDSLFGDEQLNVTHCCLILLLIMISLIGLAYYNLRKLVIAKPIGK</sequence>
<dbReference type="InterPro" id="IPR003439">
    <property type="entry name" value="ABC_transporter-like_ATP-bd"/>
</dbReference>
<dbReference type="Gene3D" id="3.40.50.300">
    <property type="entry name" value="P-loop containing nucleotide triphosphate hydrolases"/>
    <property type="match status" value="1"/>
</dbReference>
<feature type="domain" description="ABC transporter" evidence="7">
    <location>
        <begin position="1"/>
        <end position="192"/>
    </location>
</feature>
<keyword evidence="9" id="KW-1185">Reference proteome</keyword>
<dbReference type="OrthoDB" id="66620at2759"/>
<proteinExistence type="predicted"/>
<evidence type="ECO:0000256" key="5">
    <source>
        <dbReference type="ARBA" id="ARBA00023136"/>
    </source>
</evidence>
<name>A0A1Y2CAR2_9FUNG</name>
<evidence type="ECO:0000256" key="2">
    <source>
        <dbReference type="ARBA" id="ARBA00022448"/>
    </source>
</evidence>
<dbReference type="EMBL" id="MCGO01000023">
    <property type="protein sequence ID" value="ORY44120.1"/>
    <property type="molecule type" value="Genomic_DNA"/>
</dbReference>
<keyword evidence="4 6" id="KW-1133">Transmembrane helix</keyword>
<dbReference type="InterPro" id="IPR027417">
    <property type="entry name" value="P-loop_NTPase"/>
</dbReference>
<dbReference type="Pfam" id="PF01061">
    <property type="entry name" value="ABC2_membrane"/>
    <property type="match status" value="1"/>
</dbReference>
<dbReference type="PANTHER" id="PTHR48041">
    <property type="entry name" value="ABC TRANSPORTER G FAMILY MEMBER 28"/>
    <property type="match status" value="1"/>
</dbReference>
<dbReference type="GO" id="GO:0140359">
    <property type="term" value="F:ABC-type transporter activity"/>
    <property type="evidence" value="ECO:0007669"/>
    <property type="project" value="InterPro"/>
</dbReference>
<dbReference type="InterPro" id="IPR013525">
    <property type="entry name" value="ABC2_TM"/>
</dbReference>
<dbReference type="Proteomes" id="UP000193642">
    <property type="component" value="Unassembled WGS sequence"/>
</dbReference>
<dbReference type="PANTHER" id="PTHR48041:SF139">
    <property type="entry name" value="PROTEIN SCARLET"/>
    <property type="match status" value="1"/>
</dbReference>
<dbReference type="SUPFAM" id="SSF52540">
    <property type="entry name" value="P-loop containing nucleoside triphosphate hydrolases"/>
    <property type="match status" value="1"/>
</dbReference>
<feature type="transmembrane region" description="Helical" evidence="6">
    <location>
        <begin position="379"/>
        <end position="405"/>
    </location>
</feature>
<accession>A0A1Y2CAR2</accession>
<evidence type="ECO:0000259" key="7">
    <source>
        <dbReference type="PROSITE" id="PS50893"/>
    </source>
</evidence>
<feature type="transmembrane region" description="Helical" evidence="6">
    <location>
        <begin position="281"/>
        <end position="298"/>
    </location>
</feature>